<reference evidence="1" key="1">
    <citation type="submission" date="2020-07" db="EMBL/GenBank/DDBJ databases">
        <title>Huge and variable diversity of episymbiotic CPR bacteria and DPANN archaea in groundwater ecosystems.</title>
        <authorList>
            <person name="He C.Y."/>
            <person name="Keren R."/>
            <person name="Whittaker M."/>
            <person name="Farag I.F."/>
            <person name="Doudna J."/>
            <person name="Cate J.H.D."/>
            <person name="Banfield J.F."/>
        </authorList>
    </citation>
    <scope>NUCLEOTIDE SEQUENCE</scope>
    <source>
        <strain evidence="1">NC_groundwater_191_Ag_S-0.1um_45_8</strain>
    </source>
</reference>
<evidence type="ECO:0000313" key="2">
    <source>
        <dbReference type="Proteomes" id="UP000786662"/>
    </source>
</evidence>
<evidence type="ECO:0000313" key="1">
    <source>
        <dbReference type="EMBL" id="MBI2052565.1"/>
    </source>
</evidence>
<comment type="caution">
    <text evidence="1">The sequence shown here is derived from an EMBL/GenBank/DDBJ whole genome shotgun (WGS) entry which is preliminary data.</text>
</comment>
<proteinExistence type="predicted"/>
<sequence>MNPEQQREVFLEHLQNEIWQAAQEMGVELTEEELKVAWQGPRTEEEKWVPFKLGDREARLSVRAMDFPEDSQDRRVAGAQALILKAAACLRGAPKTSAECLQYARDVWEGKYVWDEKDIPQTAPRTEEIEVEEDARKAA</sequence>
<name>A0A9D6HU47_9BACT</name>
<dbReference type="AlphaFoldDB" id="A0A9D6HU47"/>
<gene>
    <name evidence="1" type="ORF">HYT38_02755</name>
</gene>
<organism evidence="1 2">
    <name type="scientific">Candidatus Sungiibacteriota bacterium</name>
    <dbReference type="NCBI Taxonomy" id="2750080"/>
    <lineage>
        <taxon>Bacteria</taxon>
        <taxon>Candidatus Sungiibacteriota</taxon>
    </lineage>
</organism>
<accession>A0A9D6HU47</accession>
<protein>
    <submittedName>
        <fullName evidence="1">Uncharacterized protein</fullName>
    </submittedName>
</protein>
<dbReference type="EMBL" id="JACOYY010000075">
    <property type="protein sequence ID" value="MBI2052565.1"/>
    <property type="molecule type" value="Genomic_DNA"/>
</dbReference>
<dbReference type="Proteomes" id="UP000786662">
    <property type="component" value="Unassembled WGS sequence"/>
</dbReference>